<reference evidence="2" key="1">
    <citation type="submission" date="2013-03" db="EMBL/GenBank/DDBJ databases">
        <title>The Genome Sequence of Anopheles dirus WRAIR2.</title>
        <authorList>
            <consortium name="The Broad Institute Genomics Platform"/>
            <person name="Neafsey D.E."/>
            <person name="Walton C."/>
            <person name="Walker B."/>
            <person name="Young S.K."/>
            <person name="Zeng Q."/>
            <person name="Gargeya S."/>
            <person name="Fitzgerald M."/>
            <person name="Haas B."/>
            <person name="Abouelleil A."/>
            <person name="Allen A.W."/>
            <person name="Alvarado L."/>
            <person name="Arachchi H.M."/>
            <person name="Berlin A.M."/>
            <person name="Chapman S.B."/>
            <person name="Gainer-Dewar J."/>
            <person name="Goldberg J."/>
            <person name="Griggs A."/>
            <person name="Gujja S."/>
            <person name="Hansen M."/>
            <person name="Howarth C."/>
            <person name="Imamovic A."/>
            <person name="Ireland A."/>
            <person name="Larimer J."/>
            <person name="McCowan C."/>
            <person name="Murphy C."/>
            <person name="Pearson M."/>
            <person name="Poon T.W."/>
            <person name="Priest M."/>
            <person name="Roberts A."/>
            <person name="Saif S."/>
            <person name="Shea T."/>
            <person name="Sisk P."/>
            <person name="Sykes S."/>
            <person name="Wortman J."/>
            <person name="Nusbaum C."/>
            <person name="Birren B."/>
        </authorList>
    </citation>
    <scope>NUCLEOTIDE SEQUENCE [LARGE SCALE GENOMIC DNA]</scope>
    <source>
        <strain evidence="2">WRAIR2</strain>
    </source>
</reference>
<dbReference type="EnsemblMetazoa" id="ADIR006715-RA">
    <property type="protein sequence ID" value="ADIR006715-PA"/>
    <property type="gene ID" value="ADIR006715"/>
</dbReference>
<dbReference type="PANTHER" id="PTHR31649:SF10">
    <property type="entry name" value="IP19903P-RELATED"/>
    <property type="match status" value="1"/>
</dbReference>
<organism evidence="1 2">
    <name type="scientific">Anopheles dirus</name>
    <dbReference type="NCBI Taxonomy" id="7168"/>
    <lineage>
        <taxon>Eukaryota</taxon>
        <taxon>Metazoa</taxon>
        <taxon>Ecdysozoa</taxon>
        <taxon>Arthropoda</taxon>
        <taxon>Hexapoda</taxon>
        <taxon>Insecta</taxon>
        <taxon>Pterygota</taxon>
        <taxon>Neoptera</taxon>
        <taxon>Endopterygota</taxon>
        <taxon>Diptera</taxon>
        <taxon>Nematocera</taxon>
        <taxon>Culicoidea</taxon>
        <taxon>Culicidae</taxon>
        <taxon>Anophelinae</taxon>
        <taxon>Anopheles</taxon>
    </lineage>
</organism>
<accession>A0A182NGE2</accession>
<proteinExistence type="predicted"/>
<dbReference type="AlphaFoldDB" id="A0A182NGE2"/>
<dbReference type="SMART" id="SM00696">
    <property type="entry name" value="DM9"/>
    <property type="match status" value="2"/>
</dbReference>
<evidence type="ECO:0000313" key="1">
    <source>
        <dbReference type="EnsemblMetazoa" id="ADIR006715-PA"/>
    </source>
</evidence>
<dbReference type="Proteomes" id="UP000075884">
    <property type="component" value="Unassembled WGS sequence"/>
</dbReference>
<protein>
    <recommendedName>
        <fullName evidence="3">DUF3421 domain-containing protein</fullName>
    </recommendedName>
</protein>
<dbReference type="PANTHER" id="PTHR31649">
    <property type="entry name" value="AGAP009604-PA"/>
    <property type="match status" value="1"/>
</dbReference>
<keyword evidence="2" id="KW-1185">Reference proteome</keyword>
<dbReference type="VEuPathDB" id="VectorBase:ADIR006715"/>
<dbReference type="InterPro" id="IPR006616">
    <property type="entry name" value="DM9_repeat"/>
</dbReference>
<dbReference type="STRING" id="7168.A0A182NGE2"/>
<reference evidence="1" key="2">
    <citation type="submission" date="2020-05" db="UniProtKB">
        <authorList>
            <consortium name="EnsemblMetazoa"/>
        </authorList>
    </citation>
    <scope>IDENTIFICATION</scope>
    <source>
        <strain evidence="1">WRAIR2</strain>
    </source>
</reference>
<name>A0A182NGE2_9DIPT</name>
<evidence type="ECO:0008006" key="3">
    <source>
        <dbReference type="Google" id="ProtNLM"/>
    </source>
</evidence>
<sequence length="152" mass="16843">MGEPLYMGRAIYNGLLTPGKVHPSHSCCYLPCKGKEVSVTDYEVLCTRHNHCLERELDTETLTASTSTDEKGGRWQSCINNGPFPSYMVVGGKDHHGNIICVGRAPHAGDMIPAQVIPDRKVAYVCYAGVEIEKNNFEVLLSGKYVREKRSK</sequence>
<evidence type="ECO:0000313" key="2">
    <source>
        <dbReference type="Proteomes" id="UP000075884"/>
    </source>
</evidence>
<dbReference type="Pfam" id="PF11901">
    <property type="entry name" value="DM9"/>
    <property type="match status" value="2"/>
</dbReference>